<dbReference type="PROSITE" id="PS50977">
    <property type="entry name" value="HTH_TETR_2"/>
    <property type="match status" value="1"/>
</dbReference>
<dbReference type="PRINTS" id="PR00455">
    <property type="entry name" value="HTHTETR"/>
</dbReference>
<reference evidence="6" key="3">
    <citation type="submission" date="2022-06" db="EMBL/GenBank/DDBJ databases">
        <title>Genomic Encyclopedia of Type Strains, Phase III (KMG-III): the genomes of soil and plant-associated and newly described type strains.</title>
        <authorList>
            <person name="Whitman W."/>
        </authorList>
    </citation>
    <scope>NUCLEOTIDE SEQUENCE</scope>
    <source>
        <strain evidence="6">CPCC 202695</strain>
    </source>
</reference>
<keyword evidence="3" id="KW-0804">Transcription</keyword>
<evidence type="ECO:0000256" key="4">
    <source>
        <dbReference type="PROSITE-ProRule" id="PRU00335"/>
    </source>
</evidence>
<dbReference type="AlphaFoldDB" id="A0A1H1N0P8"/>
<dbReference type="InterPro" id="IPR041347">
    <property type="entry name" value="MftR_C"/>
</dbReference>
<keyword evidence="2 4" id="KW-0238">DNA-binding</keyword>
<name>A0A1H1N0P8_9MICO</name>
<dbReference type="SUPFAM" id="SSF46689">
    <property type="entry name" value="Homeodomain-like"/>
    <property type="match status" value="1"/>
</dbReference>
<feature type="domain" description="HTH tetR-type" evidence="5">
    <location>
        <begin position="6"/>
        <end position="66"/>
    </location>
</feature>
<protein>
    <submittedName>
        <fullName evidence="6">AcrR family transcriptional regulator</fullName>
    </submittedName>
    <submittedName>
        <fullName evidence="7">Regulatory protein, tetR family</fullName>
    </submittedName>
</protein>
<gene>
    <name evidence="6" type="ORF">BCL57_003359</name>
    <name evidence="7" type="ORF">SAMN04489721_0511</name>
</gene>
<evidence type="ECO:0000256" key="2">
    <source>
        <dbReference type="ARBA" id="ARBA00023125"/>
    </source>
</evidence>
<dbReference type="InterPro" id="IPR001647">
    <property type="entry name" value="HTH_TetR"/>
</dbReference>
<dbReference type="EMBL" id="LT629755">
    <property type="protein sequence ID" value="SDR92265.1"/>
    <property type="molecule type" value="Genomic_DNA"/>
</dbReference>
<feature type="DNA-binding region" description="H-T-H motif" evidence="4">
    <location>
        <begin position="29"/>
        <end position="48"/>
    </location>
</feature>
<evidence type="ECO:0000256" key="3">
    <source>
        <dbReference type="ARBA" id="ARBA00023163"/>
    </source>
</evidence>
<accession>A0A1H1N0P8</accession>
<sequence length="184" mass="19267">MVSRYERTHAALQAAALRLMTQRGFDDVTVAEIAAAAGVTEMTAFRHFAVKEDLIVGDPYDPLIAGAIAQQPAELPALTRAARGLAAAWDSLDEPDMTETRLRVRLAATTPRLKARTAVANEVTERAVADALVEDGTDSTVARIAAAACLAAITAALFDWGLDDSAGPLGARVRLALGVLEGAS</sequence>
<dbReference type="Gene3D" id="1.10.10.60">
    <property type="entry name" value="Homeodomain-like"/>
    <property type="match status" value="1"/>
</dbReference>
<evidence type="ECO:0000313" key="9">
    <source>
        <dbReference type="Proteomes" id="UP000893823"/>
    </source>
</evidence>
<evidence type="ECO:0000313" key="8">
    <source>
        <dbReference type="Proteomes" id="UP000199482"/>
    </source>
</evidence>
<evidence type="ECO:0000313" key="6">
    <source>
        <dbReference type="EMBL" id="MCP2369176.1"/>
    </source>
</evidence>
<reference evidence="7" key="1">
    <citation type="submission" date="2016-10" db="EMBL/GenBank/DDBJ databases">
        <authorList>
            <person name="de Groot N.N."/>
        </authorList>
    </citation>
    <scope>NUCLEOTIDE SEQUENCE [LARGE SCALE GENOMIC DNA]</scope>
    <source>
        <strain evidence="7">CPCC 202695</strain>
    </source>
</reference>
<dbReference type="Pfam" id="PF17754">
    <property type="entry name" value="TetR_C_14"/>
    <property type="match status" value="1"/>
</dbReference>
<dbReference type="Gene3D" id="1.10.357.10">
    <property type="entry name" value="Tetracycline Repressor, domain 2"/>
    <property type="match status" value="1"/>
</dbReference>
<dbReference type="InterPro" id="IPR050109">
    <property type="entry name" value="HTH-type_TetR-like_transc_reg"/>
</dbReference>
<evidence type="ECO:0000256" key="1">
    <source>
        <dbReference type="ARBA" id="ARBA00023015"/>
    </source>
</evidence>
<dbReference type="STRING" id="589382.SAMN04489721_0511"/>
<dbReference type="Pfam" id="PF00440">
    <property type="entry name" value="TetR_N"/>
    <property type="match status" value="1"/>
</dbReference>
<dbReference type="RefSeq" id="WP_092669012.1">
    <property type="nucleotide sequence ID" value="NZ_BMDN01000007.1"/>
</dbReference>
<dbReference type="InterPro" id="IPR009057">
    <property type="entry name" value="Homeodomain-like_sf"/>
</dbReference>
<dbReference type="PANTHER" id="PTHR30055">
    <property type="entry name" value="HTH-TYPE TRANSCRIPTIONAL REGULATOR RUTR"/>
    <property type="match status" value="1"/>
</dbReference>
<reference evidence="8" key="2">
    <citation type="submission" date="2016-10" db="EMBL/GenBank/DDBJ databases">
        <authorList>
            <person name="Varghese N."/>
            <person name="Submissions S."/>
        </authorList>
    </citation>
    <scope>NUCLEOTIDE SEQUENCE [LARGE SCALE GENOMIC DNA]</scope>
    <source>
        <strain evidence="8">CPCC 202695</strain>
    </source>
</reference>
<dbReference type="GO" id="GO:0003700">
    <property type="term" value="F:DNA-binding transcription factor activity"/>
    <property type="evidence" value="ECO:0007669"/>
    <property type="project" value="TreeGrafter"/>
</dbReference>
<evidence type="ECO:0000259" key="5">
    <source>
        <dbReference type="PROSITE" id="PS50977"/>
    </source>
</evidence>
<evidence type="ECO:0000313" key="7">
    <source>
        <dbReference type="EMBL" id="SDR92265.1"/>
    </source>
</evidence>
<keyword evidence="1" id="KW-0805">Transcription regulation</keyword>
<dbReference type="Proteomes" id="UP000893823">
    <property type="component" value="Unassembled WGS sequence"/>
</dbReference>
<dbReference type="Proteomes" id="UP000199482">
    <property type="component" value="Chromosome I"/>
</dbReference>
<dbReference type="EMBL" id="SODL02000007">
    <property type="protein sequence ID" value="MCP2369176.1"/>
    <property type="molecule type" value="Genomic_DNA"/>
</dbReference>
<organism evidence="7 8">
    <name type="scientific">Agromyces flavus</name>
    <dbReference type="NCBI Taxonomy" id="589382"/>
    <lineage>
        <taxon>Bacteria</taxon>
        <taxon>Bacillati</taxon>
        <taxon>Actinomycetota</taxon>
        <taxon>Actinomycetes</taxon>
        <taxon>Micrococcales</taxon>
        <taxon>Microbacteriaceae</taxon>
        <taxon>Agromyces</taxon>
    </lineage>
</organism>
<dbReference type="PANTHER" id="PTHR30055:SF238">
    <property type="entry name" value="MYCOFACTOCIN BIOSYNTHESIS TRANSCRIPTIONAL REGULATOR MFTR-RELATED"/>
    <property type="match status" value="1"/>
</dbReference>
<keyword evidence="9" id="KW-1185">Reference proteome</keyword>
<proteinExistence type="predicted"/>
<dbReference type="GO" id="GO:0000976">
    <property type="term" value="F:transcription cis-regulatory region binding"/>
    <property type="evidence" value="ECO:0007669"/>
    <property type="project" value="TreeGrafter"/>
</dbReference>